<keyword evidence="1" id="KW-0378">Hydrolase</keyword>
<dbReference type="OrthoDB" id="9802350at2"/>
<dbReference type="InterPro" id="IPR023214">
    <property type="entry name" value="HAD_sf"/>
</dbReference>
<name>A0A1X7LBN9_9BACT</name>
<sequence length="234" mass="27392">MGKINTYKHIFFDLDHTLWDYEKNSNEALGELFLKYQLTKLGVDNLIEFNHCFDRVNRSLWNDYNKNKISRDGIREQRFLRILSEFAIDDNDLSNKLSTEYLMLCPTKPHLMPYTIEVLDYLKEGYKLHILTNGFKDVQKIKLENSSLHPYFSTVVTSDTAGYKKPMSSIFKYAIDKADARKSECIMIGDNLQTDIMGARNFGMDTIYFNPKKEKHKANTTHEIDCLSQLKNIF</sequence>
<dbReference type="SUPFAM" id="SSF56784">
    <property type="entry name" value="HAD-like"/>
    <property type="match status" value="1"/>
</dbReference>
<keyword evidence="2" id="KW-1185">Reference proteome</keyword>
<dbReference type="NCBIfam" id="TIGR01549">
    <property type="entry name" value="HAD-SF-IA-v1"/>
    <property type="match status" value="1"/>
</dbReference>
<evidence type="ECO:0000313" key="1">
    <source>
        <dbReference type="EMBL" id="SMG50589.1"/>
    </source>
</evidence>
<dbReference type="SFLD" id="SFLDS00003">
    <property type="entry name" value="Haloacid_Dehalogenase"/>
    <property type="match status" value="1"/>
</dbReference>
<dbReference type="Proteomes" id="UP000193804">
    <property type="component" value="Unassembled WGS sequence"/>
</dbReference>
<dbReference type="EMBL" id="FXAW01000009">
    <property type="protein sequence ID" value="SMG50589.1"/>
    <property type="molecule type" value="Genomic_DNA"/>
</dbReference>
<dbReference type="Gene3D" id="1.10.150.240">
    <property type="entry name" value="Putative phosphatase, domain 2"/>
    <property type="match status" value="1"/>
</dbReference>
<protein>
    <submittedName>
        <fullName evidence="1">Putative hydrolase of the HAD superfamily</fullName>
    </submittedName>
</protein>
<dbReference type="PRINTS" id="PR00413">
    <property type="entry name" value="HADHALOGNASE"/>
</dbReference>
<dbReference type="AlphaFoldDB" id="A0A1X7LBN9"/>
<dbReference type="InterPro" id="IPR036412">
    <property type="entry name" value="HAD-like_sf"/>
</dbReference>
<dbReference type="SFLD" id="SFLDG01135">
    <property type="entry name" value="C1.5.6:_HAD__Beta-PGM__Phospha"/>
    <property type="match status" value="1"/>
</dbReference>
<gene>
    <name evidence="1" type="ORF">SAMN05661096_03697</name>
</gene>
<dbReference type="GO" id="GO:0008253">
    <property type="term" value="F:5'-nucleotidase activity"/>
    <property type="evidence" value="ECO:0007669"/>
    <property type="project" value="InterPro"/>
</dbReference>
<organism evidence="1 2">
    <name type="scientific">Marivirga sericea</name>
    <dbReference type="NCBI Taxonomy" id="1028"/>
    <lineage>
        <taxon>Bacteria</taxon>
        <taxon>Pseudomonadati</taxon>
        <taxon>Bacteroidota</taxon>
        <taxon>Cytophagia</taxon>
        <taxon>Cytophagales</taxon>
        <taxon>Marivirgaceae</taxon>
        <taxon>Marivirga</taxon>
    </lineage>
</organism>
<dbReference type="InterPro" id="IPR006439">
    <property type="entry name" value="HAD-SF_hydro_IA"/>
</dbReference>
<dbReference type="InterPro" id="IPR023198">
    <property type="entry name" value="PGP-like_dom2"/>
</dbReference>
<dbReference type="RefSeq" id="WP_085518825.1">
    <property type="nucleotide sequence ID" value="NZ_FXAW01000009.1"/>
</dbReference>
<dbReference type="Pfam" id="PF00702">
    <property type="entry name" value="Hydrolase"/>
    <property type="match status" value="1"/>
</dbReference>
<dbReference type="STRING" id="1028.SAMN05661096_03697"/>
<dbReference type="PANTHER" id="PTHR47478:SF1">
    <property type="entry name" value="PYRIMIDINE 5'-NUCLEOTIDASE YJJG"/>
    <property type="match status" value="1"/>
</dbReference>
<dbReference type="SFLD" id="SFLDG01129">
    <property type="entry name" value="C1.5:_HAD__Beta-PGM__Phosphata"/>
    <property type="match status" value="1"/>
</dbReference>
<dbReference type="InterPro" id="IPR052550">
    <property type="entry name" value="Pyrimidine_5'-ntase_YjjG"/>
</dbReference>
<dbReference type="NCBIfam" id="TIGR02254">
    <property type="entry name" value="YjjG_YfnB"/>
    <property type="match status" value="1"/>
</dbReference>
<accession>A0A1X7LBN9</accession>
<dbReference type="PANTHER" id="PTHR47478">
    <property type="match status" value="1"/>
</dbReference>
<reference evidence="2" key="1">
    <citation type="submission" date="2017-04" db="EMBL/GenBank/DDBJ databases">
        <authorList>
            <person name="Varghese N."/>
            <person name="Submissions S."/>
        </authorList>
    </citation>
    <scope>NUCLEOTIDE SEQUENCE [LARGE SCALE GENOMIC DNA]</scope>
    <source>
        <strain evidence="2">DSM 4125</strain>
    </source>
</reference>
<dbReference type="Gene3D" id="3.40.50.1000">
    <property type="entry name" value="HAD superfamily/HAD-like"/>
    <property type="match status" value="1"/>
</dbReference>
<proteinExistence type="predicted"/>
<evidence type="ECO:0000313" key="2">
    <source>
        <dbReference type="Proteomes" id="UP000193804"/>
    </source>
</evidence>
<dbReference type="InterPro" id="IPR011951">
    <property type="entry name" value="HAD-SF_hydro_IA_YjjG/PynA"/>
</dbReference>